<accession>A0A6A4TGE8</accession>
<gene>
    <name evidence="1" type="ORF">F2P81_004177</name>
</gene>
<proteinExistence type="predicted"/>
<comment type="caution">
    <text evidence="1">The sequence shown here is derived from an EMBL/GenBank/DDBJ whole genome shotgun (WGS) entry which is preliminary data.</text>
</comment>
<protein>
    <submittedName>
        <fullName evidence="1">Uncharacterized protein</fullName>
    </submittedName>
</protein>
<organism evidence="1 2">
    <name type="scientific">Scophthalmus maximus</name>
    <name type="common">Turbot</name>
    <name type="synonym">Psetta maxima</name>
    <dbReference type="NCBI Taxonomy" id="52904"/>
    <lineage>
        <taxon>Eukaryota</taxon>
        <taxon>Metazoa</taxon>
        <taxon>Chordata</taxon>
        <taxon>Craniata</taxon>
        <taxon>Vertebrata</taxon>
        <taxon>Euteleostomi</taxon>
        <taxon>Actinopterygii</taxon>
        <taxon>Neopterygii</taxon>
        <taxon>Teleostei</taxon>
        <taxon>Neoteleostei</taxon>
        <taxon>Acanthomorphata</taxon>
        <taxon>Carangaria</taxon>
        <taxon>Pleuronectiformes</taxon>
        <taxon>Pleuronectoidei</taxon>
        <taxon>Scophthalmidae</taxon>
        <taxon>Scophthalmus</taxon>
    </lineage>
</organism>
<name>A0A6A4TGE8_SCOMX</name>
<dbReference type="Proteomes" id="UP000438429">
    <property type="component" value="Unassembled WGS sequence"/>
</dbReference>
<evidence type="ECO:0000313" key="2">
    <source>
        <dbReference type="Proteomes" id="UP000438429"/>
    </source>
</evidence>
<reference evidence="1 2" key="1">
    <citation type="submission" date="2019-06" db="EMBL/GenBank/DDBJ databases">
        <title>Draft genomes of female and male turbot (Scophthalmus maximus).</title>
        <authorList>
            <person name="Xu H."/>
            <person name="Xu X.-W."/>
            <person name="Shao C."/>
            <person name="Chen S."/>
        </authorList>
    </citation>
    <scope>NUCLEOTIDE SEQUENCE [LARGE SCALE GENOMIC DNA]</scope>
    <source>
        <strain evidence="1">Ysfricsl-2016a</strain>
        <tissue evidence="1">Blood</tissue>
    </source>
</reference>
<dbReference type="AlphaFoldDB" id="A0A6A4TGE8"/>
<sequence length="234" mass="26380">METYTFGKGYSPVEYVVEFVAMEKNTAQERKKPSSSNNGSEGDDVAIRTLKPNVALPTSAILQYEPLSPHRHWDLQSRQEWPYPAICKKLRKTLSRMHYSHVQMEIRWKARGEGVVNESSPDFQLSNMKNNHSLSVLTVATNQMKLNKHSAGYISTDINGPIVLRKRGWLELGHGGRPVSLDVDSFDFVVVFLRDGSEQLGANVRNVTMRRCRRAGGVVQSIVHHSPPECGMMD</sequence>
<evidence type="ECO:0000313" key="1">
    <source>
        <dbReference type="EMBL" id="KAF0042840.1"/>
    </source>
</evidence>
<dbReference type="EMBL" id="VEVO01000004">
    <property type="protein sequence ID" value="KAF0042840.1"/>
    <property type="molecule type" value="Genomic_DNA"/>
</dbReference>